<gene>
    <name evidence="1" type="ORF">AKJ64_04355</name>
</gene>
<feature type="non-terminal residue" evidence="1">
    <location>
        <position position="1"/>
    </location>
</feature>
<dbReference type="EMBL" id="LHXN01000093">
    <property type="protein sequence ID" value="KXA91919.1"/>
    <property type="molecule type" value="Genomic_DNA"/>
</dbReference>
<comment type="caution">
    <text evidence="1">The sequence shown here is derived from an EMBL/GenBank/DDBJ whole genome shotgun (WGS) entry which is preliminary data.</text>
</comment>
<organism evidence="1 2">
    <name type="scientific">candidate division MSBL1 archaeon SCGC-AAA259E17</name>
    <dbReference type="NCBI Taxonomy" id="1698263"/>
    <lineage>
        <taxon>Archaea</taxon>
        <taxon>Methanobacteriati</taxon>
        <taxon>Methanobacteriota</taxon>
        <taxon>candidate division MSBL1</taxon>
    </lineage>
</organism>
<accession>A0A133UCL7</accession>
<evidence type="ECO:0000313" key="2">
    <source>
        <dbReference type="Proteomes" id="UP000070373"/>
    </source>
</evidence>
<protein>
    <submittedName>
        <fullName evidence="1">Uncharacterized protein</fullName>
    </submittedName>
</protein>
<name>A0A133UCL7_9EURY</name>
<proteinExistence type="predicted"/>
<sequence>EKVRFEEDPAARYKKKVAAEKMKQESSGAFGSFETLFRKKLPILETPAWREKLRDAEKDLRREQEYYVIRRLNVKSSDFTSEEAEEVPLLSEPDSEEILGDLFSGNPPLLVDLEREGFYVRKVDAERSPKRVSEWVVTRLTSLSNVLSERLGKKIELTERLKTFPAARRDR</sequence>
<dbReference type="Proteomes" id="UP000070373">
    <property type="component" value="Unassembled WGS sequence"/>
</dbReference>
<evidence type="ECO:0000313" key="1">
    <source>
        <dbReference type="EMBL" id="KXA91919.1"/>
    </source>
</evidence>
<keyword evidence="2" id="KW-1185">Reference proteome</keyword>
<reference evidence="1 2" key="1">
    <citation type="journal article" date="2016" name="Sci. Rep.">
        <title>Metabolic traits of an uncultured archaeal lineage -MSBL1- from brine pools of the Red Sea.</title>
        <authorList>
            <person name="Mwirichia R."/>
            <person name="Alam I."/>
            <person name="Rashid M."/>
            <person name="Vinu M."/>
            <person name="Ba-Alawi W."/>
            <person name="Anthony Kamau A."/>
            <person name="Kamanda Ngugi D."/>
            <person name="Goker M."/>
            <person name="Klenk H.P."/>
            <person name="Bajic V."/>
            <person name="Stingl U."/>
        </authorList>
    </citation>
    <scope>NUCLEOTIDE SEQUENCE [LARGE SCALE GENOMIC DNA]</scope>
    <source>
        <strain evidence="1">SCGC-AAA259E17</strain>
    </source>
</reference>
<dbReference type="AlphaFoldDB" id="A0A133UCL7"/>